<dbReference type="GO" id="GO:0000155">
    <property type="term" value="F:phosphorelay sensor kinase activity"/>
    <property type="evidence" value="ECO:0007669"/>
    <property type="project" value="InterPro"/>
</dbReference>
<feature type="domain" description="Histidine kinase/HSP90-like ATPase" evidence="10">
    <location>
        <begin position="301"/>
        <end position="388"/>
    </location>
</feature>
<evidence type="ECO:0000256" key="9">
    <source>
        <dbReference type="SAM" id="Phobius"/>
    </source>
</evidence>
<keyword evidence="7" id="KW-0067">ATP-binding</keyword>
<dbReference type="Proteomes" id="UP000823854">
    <property type="component" value="Unassembled WGS sequence"/>
</dbReference>
<feature type="transmembrane region" description="Helical" evidence="9">
    <location>
        <begin position="26"/>
        <end position="48"/>
    </location>
</feature>
<dbReference type="AlphaFoldDB" id="A0A9D2TG23"/>
<proteinExistence type="predicted"/>
<comment type="catalytic activity">
    <reaction evidence="1">
        <text>ATP + protein L-histidine = ADP + protein N-phospho-L-histidine.</text>
        <dbReference type="EC" id="2.7.13.3"/>
    </reaction>
</comment>
<protein>
    <recommendedName>
        <fullName evidence="2">histidine kinase</fullName>
        <ecNumber evidence="2">2.7.13.3</ecNumber>
    </recommendedName>
</protein>
<reference evidence="12" key="2">
    <citation type="submission" date="2021-04" db="EMBL/GenBank/DDBJ databases">
        <authorList>
            <person name="Gilroy R."/>
        </authorList>
    </citation>
    <scope>NUCLEOTIDE SEQUENCE</scope>
    <source>
        <strain evidence="12">CHK130-7132</strain>
    </source>
</reference>
<evidence type="ECO:0000313" key="12">
    <source>
        <dbReference type="EMBL" id="HJC69070.1"/>
    </source>
</evidence>
<organism evidence="12 13">
    <name type="scientific">Candidatus Brachybacterium intestinipullorum</name>
    <dbReference type="NCBI Taxonomy" id="2838512"/>
    <lineage>
        <taxon>Bacteria</taxon>
        <taxon>Bacillati</taxon>
        <taxon>Actinomycetota</taxon>
        <taxon>Actinomycetes</taxon>
        <taxon>Micrococcales</taxon>
        <taxon>Dermabacteraceae</taxon>
        <taxon>Brachybacterium</taxon>
    </lineage>
</organism>
<keyword evidence="4" id="KW-0808">Transferase</keyword>
<dbReference type="GO" id="GO:0005524">
    <property type="term" value="F:ATP binding"/>
    <property type="evidence" value="ECO:0007669"/>
    <property type="project" value="UniProtKB-KW"/>
</dbReference>
<keyword evidence="9" id="KW-0472">Membrane</keyword>
<dbReference type="CDD" id="cd16917">
    <property type="entry name" value="HATPase_UhpB-NarQ-NarX-like"/>
    <property type="match status" value="1"/>
</dbReference>
<dbReference type="InterPro" id="IPR003594">
    <property type="entry name" value="HATPase_dom"/>
</dbReference>
<evidence type="ECO:0000259" key="11">
    <source>
        <dbReference type="Pfam" id="PF07730"/>
    </source>
</evidence>
<dbReference type="GO" id="GO:0016020">
    <property type="term" value="C:membrane"/>
    <property type="evidence" value="ECO:0007669"/>
    <property type="project" value="InterPro"/>
</dbReference>
<dbReference type="EMBL" id="DWWC01000100">
    <property type="protein sequence ID" value="HJC69070.1"/>
    <property type="molecule type" value="Genomic_DNA"/>
</dbReference>
<evidence type="ECO:0000259" key="10">
    <source>
        <dbReference type="Pfam" id="PF02518"/>
    </source>
</evidence>
<dbReference type="Pfam" id="PF02518">
    <property type="entry name" value="HATPase_c"/>
    <property type="match status" value="1"/>
</dbReference>
<evidence type="ECO:0000313" key="13">
    <source>
        <dbReference type="Proteomes" id="UP000823854"/>
    </source>
</evidence>
<keyword evidence="9" id="KW-0812">Transmembrane</keyword>
<keyword evidence="3" id="KW-0597">Phosphoprotein</keyword>
<evidence type="ECO:0000256" key="4">
    <source>
        <dbReference type="ARBA" id="ARBA00022679"/>
    </source>
</evidence>
<name>A0A9D2TG23_9MICO</name>
<dbReference type="EC" id="2.7.13.3" evidence="2"/>
<dbReference type="PANTHER" id="PTHR24421:SF10">
    <property type="entry name" value="NITRATE_NITRITE SENSOR PROTEIN NARQ"/>
    <property type="match status" value="1"/>
</dbReference>
<comment type="caution">
    <text evidence="12">The sequence shown here is derived from an EMBL/GenBank/DDBJ whole genome shotgun (WGS) entry which is preliminary data.</text>
</comment>
<sequence length="390" mass="41972">MSLPSRPGAAVPRGPLRLLRRAVRQVLGTLGGLVLGPLLLLAWLVSLLRRQGLLDRVRDLEMRRLRRSYQLRPEQPEDHVLVGARIPLWALLMTLAGWLMLEVLMLAIAVVLGSLAQSLSGSFVTLSFDLWVLSRPAPLVMLVLGPGSLLVTALYAEGVAWLLAAVLGRWTAVARADALEPRLHQLLVTRRGVVLAIDDERRRIERDLHDGVQQNVVSLSVTLARARRSQDPERAAALLAQAHAQSQELIEEVRQVAWRVYPTALDEHGLASALDGIAATSPLPVRLETAIGHELPPAVESAAYFVAREAVTNVVKHAAASEVEVEVRTAPLHGRRGVRLVVRDDGIGGADPEGGGLQGLARRVAALDGTLEVDSPAGGPTAITAEIPSD</sequence>
<dbReference type="InterPro" id="IPR011712">
    <property type="entry name" value="Sig_transdc_His_kin_sub3_dim/P"/>
</dbReference>
<evidence type="ECO:0000256" key="8">
    <source>
        <dbReference type="ARBA" id="ARBA00023012"/>
    </source>
</evidence>
<evidence type="ECO:0000256" key="6">
    <source>
        <dbReference type="ARBA" id="ARBA00022777"/>
    </source>
</evidence>
<dbReference type="PANTHER" id="PTHR24421">
    <property type="entry name" value="NITRATE/NITRITE SENSOR PROTEIN NARX-RELATED"/>
    <property type="match status" value="1"/>
</dbReference>
<dbReference type="Gene3D" id="1.20.5.1930">
    <property type="match status" value="1"/>
</dbReference>
<dbReference type="Gene3D" id="3.30.565.10">
    <property type="entry name" value="Histidine kinase-like ATPase, C-terminal domain"/>
    <property type="match status" value="1"/>
</dbReference>
<evidence type="ECO:0000256" key="5">
    <source>
        <dbReference type="ARBA" id="ARBA00022741"/>
    </source>
</evidence>
<gene>
    <name evidence="12" type="ORF">H9932_05230</name>
</gene>
<keyword evidence="6 12" id="KW-0418">Kinase</keyword>
<dbReference type="Pfam" id="PF07730">
    <property type="entry name" value="HisKA_3"/>
    <property type="match status" value="1"/>
</dbReference>
<keyword evidence="5" id="KW-0547">Nucleotide-binding</keyword>
<dbReference type="InterPro" id="IPR050482">
    <property type="entry name" value="Sensor_HK_TwoCompSys"/>
</dbReference>
<evidence type="ECO:0000256" key="3">
    <source>
        <dbReference type="ARBA" id="ARBA00022553"/>
    </source>
</evidence>
<evidence type="ECO:0000256" key="2">
    <source>
        <dbReference type="ARBA" id="ARBA00012438"/>
    </source>
</evidence>
<accession>A0A9D2TG23</accession>
<feature type="transmembrane region" description="Helical" evidence="9">
    <location>
        <begin position="95"/>
        <end position="119"/>
    </location>
</feature>
<feature type="domain" description="Signal transduction histidine kinase subgroup 3 dimerisation and phosphoacceptor" evidence="11">
    <location>
        <begin position="200"/>
        <end position="264"/>
    </location>
</feature>
<evidence type="ECO:0000256" key="1">
    <source>
        <dbReference type="ARBA" id="ARBA00000085"/>
    </source>
</evidence>
<dbReference type="InterPro" id="IPR036890">
    <property type="entry name" value="HATPase_C_sf"/>
</dbReference>
<feature type="transmembrane region" description="Helical" evidence="9">
    <location>
        <begin position="139"/>
        <end position="167"/>
    </location>
</feature>
<reference evidence="12" key="1">
    <citation type="journal article" date="2021" name="PeerJ">
        <title>Extensive microbial diversity within the chicken gut microbiome revealed by metagenomics and culture.</title>
        <authorList>
            <person name="Gilroy R."/>
            <person name="Ravi A."/>
            <person name="Getino M."/>
            <person name="Pursley I."/>
            <person name="Horton D.L."/>
            <person name="Alikhan N.F."/>
            <person name="Baker D."/>
            <person name="Gharbi K."/>
            <person name="Hall N."/>
            <person name="Watson M."/>
            <person name="Adriaenssens E.M."/>
            <person name="Foster-Nyarko E."/>
            <person name="Jarju S."/>
            <person name="Secka A."/>
            <person name="Antonio M."/>
            <person name="Oren A."/>
            <person name="Chaudhuri R.R."/>
            <person name="La Ragione R."/>
            <person name="Hildebrand F."/>
            <person name="Pallen M.J."/>
        </authorList>
    </citation>
    <scope>NUCLEOTIDE SEQUENCE</scope>
    <source>
        <strain evidence="12">CHK130-7132</strain>
    </source>
</reference>
<evidence type="ECO:0000256" key="7">
    <source>
        <dbReference type="ARBA" id="ARBA00022840"/>
    </source>
</evidence>
<keyword evidence="9" id="KW-1133">Transmembrane helix</keyword>
<dbReference type="GO" id="GO:0046983">
    <property type="term" value="F:protein dimerization activity"/>
    <property type="evidence" value="ECO:0007669"/>
    <property type="project" value="InterPro"/>
</dbReference>
<dbReference type="SUPFAM" id="SSF55874">
    <property type="entry name" value="ATPase domain of HSP90 chaperone/DNA topoisomerase II/histidine kinase"/>
    <property type="match status" value="1"/>
</dbReference>
<keyword evidence="8" id="KW-0902">Two-component regulatory system</keyword>